<evidence type="ECO:0000313" key="1">
    <source>
        <dbReference type="EMBL" id="NYH53087.1"/>
    </source>
</evidence>
<sequence length="169" mass="17662">MLRTPFASSAIAITAAMSITLSGLSPVSAEETTGMGGQELTQAEAQPQHSPEEVREILAQELTEEELALIDEYFATPPESEVGTQALPVVVVAAAAWCARGALASVPTTALTDLINGQNSGWKNYAMNAAVGCLVGEVGGVAWRVIPQAAKDAAIRAVFTYYLSIRGPE</sequence>
<dbReference type="AlphaFoldDB" id="A0A7Z0BL19"/>
<comment type="caution">
    <text evidence="1">The sequence shown here is derived from an EMBL/GenBank/DDBJ whole genome shotgun (WGS) entry which is preliminary data.</text>
</comment>
<proteinExistence type="predicted"/>
<evidence type="ECO:0000313" key="2">
    <source>
        <dbReference type="Proteomes" id="UP000584931"/>
    </source>
</evidence>
<name>A0A7Z0BL19_9ACTN</name>
<reference evidence="1 2" key="1">
    <citation type="submission" date="2020-07" db="EMBL/GenBank/DDBJ databases">
        <title>Sequencing the genomes of 1000 actinobacteria strains.</title>
        <authorList>
            <person name="Klenk H.-P."/>
        </authorList>
    </citation>
    <scope>NUCLEOTIDE SEQUENCE [LARGE SCALE GENOMIC DNA]</scope>
    <source>
        <strain evidence="1 2">DSM 45278</strain>
    </source>
</reference>
<gene>
    <name evidence="1" type="ORF">HNR06_002676</name>
</gene>
<accession>A0A7Z0BL19</accession>
<dbReference type="Proteomes" id="UP000584931">
    <property type="component" value="Unassembled WGS sequence"/>
</dbReference>
<dbReference type="EMBL" id="JACCHL010000001">
    <property type="protein sequence ID" value="NYH53087.1"/>
    <property type="molecule type" value="Genomic_DNA"/>
</dbReference>
<organism evidence="1 2">
    <name type="scientific">Nocardiopsis sinuspersici</name>
    <dbReference type="NCBI Taxonomy" id="501010"/>
    <lineage>
        <taxon>Bacteria</taxon>
        <taxon>Bacillati</taxon>
        <taxon>Actinomycetota</taxon>
        <taxon>Actinomycetes</taxon>
        <taxon>Streptosporangiales</taxon>
        <taxon>Nocardiopsidaceae</taxon>
        <taxon>Nocardiopsis</taxon>
    </lineage>
</organism>
<protein>
    <submittedName>
        <fullName evidence="1">Uncharacterized protein</fullName>
    </submittedName>
</protein>
<dbReference type="RefSeq" id="WP_179810244.1">
    <property type="nucleotide sequence ID" value="NZ_JACCHL010000001.1"/>
</dbReference>